<feature type="coiled-coil region" evidence="2">
    <location>
        <begin position="303"/>
        <end position="330"/>
    </location>
</feature>
<organism evidence="3 4">
    <name type="scientific">Candidatus Ghiorseimicrobium undicola</name>
    <dbReference type="NCBI Taxonomy" id="1974746"/>
    <lineage>
        <taxon>Bacteria</taxon>
        <taxon>Pseudomonadati</taxon>
        <taxon>Candidatus Omnitrophota</taxon>
        <taxon>Candidatus Ghiorseimicrobium</taxon>
    </lineage>
</organism>
<dbReference type="Proteomes" id="UP000229641">
    <property type="component" value="Unassembled WGS sequence"/>
</dbReference>
<sequence>MKLRIALIVSFFIAGYFSFSYANEFVSLDELIKEALSSNPKIKAAKEIWQAEQERVKEVTALPDPMFMYGFFGKNIETRAGPQKQNFSLSQKIPFPGKLSLKGKAQEEKAKTAEEMYEATKREVIKNLKIVFLDLYWIDRAIEITEREKNILIDSSSTLRRKYEANLMPQRDVLKVEVEISNLIDKLLLLRQQRNTTAAKINSIVSRPHNYSLGKVKDIDIKAMDFNTEELFKIGTASRQEIKALKHKVDKSKFDKTLAKFDFLPDFTFGFNYIDVEAGHTTQPNDGEDAWLATISINLPIWENKLNAQVREKEAMLRAADADLESKNDEVDYEVSDLYFKLITYKDIINLYETTLIPQANQAYESVKTAYESGKTDFLNWLDSERTLLKIRLAYYKAKADYAKNFALLERAIGEDL</sequence>
<protein>
    <recommendedName>
        <fullName evidence="5">Transporter</fullName>
    </recommendedName>
</protein>
<dbReference type="SUPFAM" id="SSF56954">
    <property type="entry name" value="Outer membrane efflux proteins (OEP)"/>
    <property type="match status" value="1"/>
</dbReference>
<dbReference type="EMBL" id="PCWA01000084">
    <property type="protein sequence ID" value="PIQ88916.1"/>
    <property type="molecule type" value="Genomic_DNA"/>
</dbReference>
<dbReference type="Gene3D" id="1.20.1600.10">
    <property type="entry name" value="Outer membrane efflux proteins (OEP)"/>
    <property type="match status" value="1"/>
</dbReference>
<comment type="similarity">
    <text evidence="1">Belongs to the outer membrane factor (OMF) (TC 1.B.17) family.</text>
</comment>
<evidence type="ECO:0000256" key="1">
    <source>
        <dbReference type="ARBA" id="ARBA00007613"/>
    </source>
</evidence>
<evidence type="ECO:0000313" key="3">
    <source>
        <dbReference type="EMBL" id="PIQ88916.1"/>
    </source>
</evidence>
<gene>
    <name evidence="3" type="ORF">COV72_06475</name>
</gene>
<dbReference type="PANTHER" id="PTHR30203:SF24">
    <property type="entry name" value="BLR4935 PROTEIN"/>
    <property type="match status" value="1"/>
</dbReference>
<dbReference type="AlphaFoldDB" id="A0A2H0LX05"/>
<evidence type="ECO:0008006" key="5">
    <source>
        <dbReference type="Google" id="ProtNLM"/>
    </source>
</evidence>
<dbReference type="PANTHER" id="PTHR30203">
    <property type="entry name" value="OUTER MEMBRANE CATION EFFLUX PROTEIN"/>
    <property type="match status" value="1"/>
</dbReference>
<comment type="caution">
    <text evidence="3">The sequence shown here is derived from an EMBL/GenBank/DDBJ whole genome shotgun (WGS) entry which is preliminary data.</text>
</comment>
<dbReference type="InterPro" id="IPR010131">
    <property type="entry name" value="MdtP/NodT-like"/>
</dbReference>
<evidence type="ECO:0000313" key="4">
    <source>
        <dbReference type="Proteomes" id="UP000229641"/>
    </source>
</evidence>
<keyword evidence="2" id="KW-0175">Coiled coil</keyword>
<dbReference type="GO" id="GO:0015562">
    <property type="term" value="F:efflux transmembrane transporter activity"/>
    <property type="evidence" value="ECO:0007669"/>
    <property type="project" value="InterPro"/>
</dbReference>
<evidence type="ECO:0000256" key="2">
    <source>
        <dbReference type="SAM" id="Coils"/>
    </source>
</evidence>
<reference evidence="3 4" key="1">
    <citation type="submission" date="2017-09" db="EMBL/GenBank/DDBJ databases">
        <title>Depth-based differentiation of microbial function through sediment-hosted aquifers and enrichment of novel symbionts in the deep terrestrial subsurface.</title>
        <authorList>
            <person name="Probst A.J."/>
            <person name="Ladd B."/>
            <person name="Jarett J.K."/>
            <person name="Geller-Mcgrath D.E."/>
            <person name="Sieber C.M."/>
            <person name="Emerson J.B."/>
            <person name="Anantharaman K."/>
            <person name="Thomas B.C."/>
            <person name="Malmstrom R."/>
            <person name="Stieglmeier M."/>
            <person name="Klingl A."/>
            <person name="Woyke T."/>
            <person name="Ryan C.M."/>
            <person name="Banfield J.F."/>
        </authorList>
    </citation>
    <scope>NUCLEOTIDE SEQUENCE [LARGE SCALE GENOMIC DNA]</scope>
    <source>
        <strain evidence="3">CG11_big_fil_rev_8_21_14_0_20_42_13</strain>
    </source>
</reference>
<proteinExistence type="inferred from homology"/>
<name>A0A2H0LX05_9BACT</name>
<dbReference type="InterPro" id="IPR003423">
    <property type="entry name" value="OMP_efflux"/>
</dbReference>
<accession>A0A2H0LX05</accession>
<dbReference type="Pfam" id="PF02321">
    <property type="entry name" value="OEP"/>
    <property type="match status" value="2"/>
</dbReference>